<dbReference type="STRING" id="180088.A0A1J8PQF3"/>
<organism evidence="1 2">
    <name type="scientific">Rhizopogon vesiculosus</name>
    <dbReference type="NCBI Taxonomy" id="180088"/>
    <lineage>
        <taxon>Eukaryota</taxon>
        <taxon>Fungi</taxon>
        <taxon>Dikarya</taxon>
        <taxon>Basidiomycota</taxon>
        <taxon>Agaricomycotina</taxon>
        <taxon>Agaricomycetes</taxon>
        <taxon>Agaricomycetidae</taxon>
        <taxon>Boletales</taxon>
        <taxon>Suillineae</taxon>
        <taxon>Rhizopogonaceae</taxon>
        <taxon>Rhizopogon</taxon>
    </lineage>
</organism>
<dbReference type="EMBL" id="LVVM01005225">
    <property type="protein sequence ID" value="OJA11117.1"/>
    <property type="molecule type" value="Genomic_DNA"/>
</dbReference>
<comment type="caution">
    <text evidence="1">The sequence shown here is derived from an EMBL/GenBank/DDBJ whole genome shotgun (WGS) entry which is preliminary data.</text>
</comment>
<dbReference type="Proteomes" id="UP000183567">
    <property type="component" value="Unassembled WGS sequence"/>
</dbReference>
<keyword evidence="2" id="KW-1185">Reference proteome</keyword>
<evidence type="ECO:0000313" key="2">
    <source>
        <dbReference type="Proteomes" id="UP000183567"/>
    </source>
</evidence>
<name>A0A1J8PQF3_9AGAM</name>
<sequence length="113" mass="11428">MSSSASLSPSAGFANSSAGSPVFFPLNIALQPGIAIYLQAFYSGQGSYLSLPTSLVGNASIPITASSVALSGNVWAAVSARSNSRVILWNSIPDVSQFPSTASGSLSSLNLQS</sequence>
<evidence type="ECO:0000313" key="1">
    <source>
        <dbReference type="EMBL" id="OJA11117.1"/>
    </source>
</evidence>
<reference evidence="1 2" key="1">
    <citation type="submission" date="2016-03" db="EMBL/GenBank/DDBJ databases">
        <title>Comparative genomics of the ectomycorrhizal sister species Rhizopogon vinicolor and Rhizopogon vesiculosus (Basidiomycota: Boletales) reveals a divergence of the mating type B locus.</title>
        <authorList>
            <person name="Mujic A.B."/>
            <person name="Kuo A."/>
            <person name="Tritt A."/>
            <person name="Lipzen A."/>
            <person name="Chen C."/>
            <person name="Johnson J."/>
            <person name="Sharma A."/>
            <person name="Barry K."/>
            <person name="Grigoriev I.V."/>
            <person name="Spatafora J.W."/>
        </authorList>
    </citation>
    <scope>NUCLEOTIDE SEQUENCE [LARGE SCALE GENOMIC DNA]</scope>
    <source>
        <strain evidence="1 2">AM-OR11-056</strain>
    </source>
</reference>
<proteinExistence type="predicted"/>
<gene>
    <name evidence="1" type="ORF">AZE42_10196</name>
</gene>
<dbReference type="OrthoDB" id="18487at2759"/>
<dbReference type="AlphaFoldDB" id="A0A1J8PQF3"/>
<protein>
    <submittedName>
        <fullName evidence="1">Uncharacterized protein</fullName>
    </submittedName>
</protein>
<accession>A0A1J8PQF3</accession>